<feature type="domain" description="N-acetyltransferase" evidence="1">
    <location>
        <begin position="116"/>
        <end position="250"/>
    </location>
</feature>
<dbReference type="InterPro" id="IPR056935">
    <property type="entry name" value="Rv0428c-like_C"/>
</dbReference>
<dbReference type="PANTHER" id="PTHR43072">
    <property type="entry name" value="N-ACETYLTRANSFERASE"/>
    <property type="match status" value="1"/>
</dbReference>
<proteinExistence type="predicted"/>
<dbReference type="Gene3D" id="3.40.630.30">
    <property type="match status" value="1"/>
</dbReference>
<evidence type="ECO:0000259" key="1">
    <source>
        <dbReference type="PROSITE" id="PS51186"/>
    </source>
</evidence>
<dbReference type="GO" id="GO:0016747">
    <property type="term" value="F:acyltransferase activity, transferring groups other than amino-acyl groups"/>
    <property type="evidence" value="ECO:0007669"/>
    <property type="project" value="InterPro"/>
</dbReference>
<organism evidence="2 3">
    <name type="scientific">Enterovirga aerilata</name>
    <dbReference type="NCBI Taxonomy" id="2730920"/>
    <lineage>
        <taxon>Bacteria</taxon>
        <taxon>Pseudomonadati</taxon>
        <taxon>Pseudomonadota</taxon>
        <taxon>Alphaproteobacteria</taxon>
        <taxon>Hyphomicrobiales</taxon>
        <taxon>Methylobacteriaceae</taxon>
        <taxon>Enterovirga</taxon>
    </lineage>
</organism>
<keyword evidence="3" id="KW-1185">Reference proteome</keyword>
<evidence type="ECO:0000313" key="3">
    <source>
        <dbReference type="Proteomes" id="UP000564885"/>
    </source>
</evidence>
<dbReference type="InterPro" id="IPR000182">
    <property type="entry name" value="GNAT_dom"/>
</dbReference>
<dbReference type="EMBL" id="JABEPP010000001">
    <property type="protein sequence ID" value="NNM71111.1"/>
    <property type="molecule type" value="Genomic_DNA"/>
</dbReference>
<dbReference type="AlphaFoldDB" id="A0A849I156"/>
<dbReference type="RefSeq" id="WP_171216609.1">
    <property type="nucleotide sequence ID" value="NZ_JABEPP010000001.1"/>
</dbReference>
<name>A0A849I156_9HYPH</name>
<reference evidence="2 3" key="1">
    <citation type="submission" date="2020-04" db="EMBL/GenBank/DDBJ databases">
        <title>Enterovirga sp. isolate from soil.</title>
        <authorList>
            <person name="Chea S."/>
            <person name="Kim D.-U."/>
        </authorList>
    </citation>
    <scope>NUCLEOTIDE SEQUENCE [LARGE SCALE GENOMIC DNA]</scope>
    <source>
        <strain evidence="2 3">DB1703</strain>
    </source>
</reference>
<comment type="caution">
    <text evidence="2">The sequence shown here is derived from an EMBL/GenBank/DDBJ whole genome shotgun (WGS) entry which is preliminary data.</text>
</comment>
<dbReference type="InterPro" id="IPR016181">
    <property type="entry name" value="Acyl_CoA_acyltransferase"/>
</dbReference>
<protein>
    <submittedName>
        <fullName evidence="2">GNAT family N-acetyltransferase</fullName>
    </submittedName>
</protein>
<dbReference type="Proteomes" id="UP000564885">
    <property type="component" value="Unassembled WGS sequence"/>
</dbReference>
<dbReference type="PROSITE" id="PS51186">
    <property type="entry name" value="GNAT"/>
    <property type="match status" value="1"/>
</dbReference>
<keyword evidence="2" id="KW-0808">Transferase</keyword>
<sequence length="250" mass="26748">MADLALIRALEERLINAWPAFEIEVVEGWILRFAEGYSKRANAATPLVPGAAVDPALIDHVLRSFEERAVAPCFRLTGVEDRRCEEVLAARGLVDFDPSLCLVAPLGPELAVDPSVVIRPAPKAAWIGAAAAAYGGEKANADRLGRIVRAIRQPAAFATLSLDGEDAGWGLAVCERGYVGLYDIVVAPNLRGLGLGRRLVVSLMAWGRDAGAAQAYLQMREANEVAGSLYASLGFTTAYRYAHRVLPAPP</sequence>
<gene>
    <name evidence="2" type="ORF">HJG44_01715</name>
</gene>
<dbReference type="Pfam" id="PF24553">
    <property type="entry name" value="Rv0428c_C"/>
    <property type="match status" value="1"/>
</dbReference>
<accession>A0A849I156</accession>
<evidence type="ECO:0000313" key="2">
    <source>
        <dbReference type="EMBL" id="NNM71111.1"/>
    </source>
</evidence>
<dbReference type="SUPFAM" id="SSF55729">
    <property type="entry name" value="Acyl-CoA N-acyltransferases (Nat)"/>
    <property type="match status" value="1"/>
</dbReference>